<evidence type="ECO:0000256" key="1">
    <source>
        <dbReference type="SAM" id="MobiDB-lite"/>
    </source>
</evidence>
<comment type="caution">
    <text evidence="2">The sequence shown here is derived from an EMBL/GenBank/DDBJ whole genome shotgun (WGS) entry which is preliminary data.</text>
</comment>
<dbReference type="Proteomes" id="UP001165121">
    <property type="component" value="Unassembled WGS sequence"/>
</dbReference>
<evidence type="ECO:0000313" key="2">
    <source>
        <dbReference type="EMBL" id="GMF59231.1"/>
    </source>
</evidence>
<reference evidence="2" key="1">
    <citation type="submission" date="2023-04" db="EMBL/GenBank/DDBJ databases">
        <title>Phytophthora fragariaefolia NBRC 109709.</title>
        <authorList>
            <person name="Ichikawa N."/>
            <person name="Sato H."/>
            <person name="Tonouchi N."/>
        </authorList>
    </citation>
    <scope>NUCLEOTIDE SEQUENCE</scope>
    <source>
        <strain evidence="2">NBRC 109709</strain>
    </source>
</reference>
<sequence>MAKGSSASAGGIPEAKDEEVNEYEDSEADGYDFGDDLDASDEARVSAGRSGAPRPITLNLAGEFDEVAKPEPARDDSGSDNEVSSKKPADESVIRKLPGNRPPMNSSTAASNRVIGRILDQMMESSDWIRQFTPKAVRQALWVELSGELAWTVNTMSAVKVAEDTVSLLRAMGLEPQTNPSEAALRDWPPVIAGKELKRWKRKLRLSFGTSGIGLKTPPTVRHKGDADPSQIPLPQTLRRTNKERKATMTGVRGENRRDTASNTQRGNARASSGQSRRRFVPRDDSSDDDSDDGDYNRKEDAEYDDPSDELARQVREVSEMERLNSTPMLELATPRPDQSLFRAT</sequence>
<feature type="compositionally biased region" description="Basic and acidic residues" evidence="1">
    <location>
        <begin position="310"/>
        <end position="323"/>
    </location>
</feature>
<proteinExistence type="predicted"/>
<dbReference type="EMBL" id="BSXT01004909">
    <property type="protein sequence ID" value="GMF59231.1"/>
    <property type="molecule type" value="Genomic_DNA"/>
</dbReference>
<gene>
    <name evidence="2" type="ORF">Pfra01_002557600</name>
</gene>
<feature type="region of interest" description="Disordered" evidence="1">
    <location>
        <begin position="1"/>
        <end position="110"/>
    </location>
</feature>
<protein>
    <submittedName>
        <fullName evidence="2">Unnamed protein product</fullName>
    </submittedName>
</protein>
<dbReference type="AlphaFoldDB" id="A0A9W7D9G2"/>
<accession>A0A9W7D9G2</accession>
<feature type="compositionally biased region" description="Basic and acidic residues" evidence="1">
    <location>
        <begin position="66"/>
        <end position="94"/>
    </location>
</feature>
<keyword evidence="3" id="KW-1185">Reference proteome</keyword>
<evidence type="ECO:0000313" key="3">
    <source>
        <dbReference type="Proteomes" id="UP001165121"/>
    </source>
</evidence>
<feature type="compositionally biased region" description="Acidic residues" evidence="1">
    <location>
        <begin position="16"/>
        <end position="40"/>
    </location>
</feature>
<name>A0A9W7D9G2_9STRA</name>
<organism evidence="2 3">
    <name type="scientific">Phytophthora fragariaefolia</name>
    <dbReference type="NCBI Taxonomy" id="1490495"/>
    <lineage>
        <taxon>Eukaryota</taxon>
        <taxon>Sar</taxon>
        <taxon>Stramenopiles</taxon>
        <taxon>Oomycota</taxon>
        <taxon>Peronosporomycetes</taxon>
        <taxon>Peronosporales</taxon>
        <taxon>Peronosporaceae</taxon>
        <taxon>Phytophthora</taxon>
    </lineage>
</organism>
<feature type="compositionally biased region" description="Polar residues" evidence="1">
    <location>
        <begin position="261"/>
        <end position="275"/>
    </location>
</feature>
<feature type="region of interest" description="Disordered" evidence="1">
    <location>
        <begin position="211"/>
        <end position="345"/>
    </location>
</feature>